<dbReference type="RefSeq" id="WP_377114762.1">
    <property type="nucleotide sequence ID" value="NZ_JBHTHZ010000005.1"/>
</dbReference>
<evidence type="ECO:0000313" key="2">
    <source>
        <dbReference type="Proteomes" id="UP001597010"/>
    </source>
</evidence>
<comment type="caution">
    <text evidence="1">The sequence shown here is derived from an EMBL/GenBank/DDBJ whole genome shotgun (WGS) entry which is preliminary data.</text>
</comment>
<evidence type="ECO:0000313" key="1">
    <source>
        <dbReference type="EMBL" id="MFD0794046.1"/>
    </source>
</evidence>
<name>A0ABW3AU95_9SPHI</name>
<keyword evidence="2" id="KW-1185">Reference proteome</keyword>
<gene>
    <name evidence="1" type="ORF">ACFQZX_10490</name>
</gene>
<organism evidence="1 2">
    <name type="scientific">Mucilaginibacter litoreus</name>
    <dbReference type="NCBI Taxonomy" id="1048221"/>
    <lineage>
        <taxon>Bacteria</taxon>
        <taxon>Pseudomonadati</taxon>
        <taxon>Bacteroidota</taxon>
        <taxon>Sphingobacteriia</taxon>
        <taxon>Sphingobacteriales</taxon>
        <taxon>Sphingobacteriaceae</taxon>
        <taxon>Mucilaginibacter</taxon>
    </lineage>
</organism>
<proteinExistence type="predicted"/>
<dbReference type="PROSITE" id="PS51257">
    <property type="entry name" value="PROKAR_LIPOPROTEIN"/>
    <property type="match status" value="1"/>
</dbReference>
<reference evidence="2" key="1">
    <citation type="journal article" date="2019" name="Int. J. Syst. Evol. Microbiol.">
        <title>The Global Catalogue of Microorganisms (GCM) 10K type strain sequencing project: providing services to taxonomists for standard genome sequencing and annotation.</title>
        <authorList>
            <consortium name="The Broad Institute Genomics Platform"/>
            <consortium name="The Broad Institute Genome Sequencing Center for Infectious Disease"/>
            <person name="Wu L."/>
            <person name="Ma J."/>
        </authorList>
    </citation>
    <scope>NUCLEOTIDE SEQUENCE [LARGE SCALE GENOMIC DNA]</scope>
    <source>
        <strain evidence="2">CCUG 61484</strain>
    </source>
</reference>
<protein>
    <recommendedName>
        <fullName evidence="3">Lipoprotein</fullName>
    </recommendedName>
</protein>
<evidence type="ECO:0008006" key="3">
    <source>
        <dbReference type="Google" id="ProtNLM"/>
    </source>
</evidence>
<accession>A0ABW3AU95</accession>
<sequence length="174" mass="19819">MKRLLYVLTFLVTVLSACKKDKINSVYDNSFEKWQAFKKQSNNSYSYTAYRAYAFFAERTETKITVKNGKVVQREFTMWSNQATGGGTPPSVVETWMENEDSLNTHDQLRAAETLTLDEIYAKAKKQWLNVSKKDNDVSFRTDNDGIISSAGYVSKGCQDDCFTGISIKDLKKL</sequence>
<dbReference type="EMBL" id="JBHTHZ010000005">
    <property type="protein sequence ID" value="MFD0794046.1"/>
    <property type="molecule type" value="Genomic_DNA"/>
</dbReference>
<dbReference type="Proteomes" id="UP001597010">
    <property type="component" value="Unassembled WGS sequence"/>
</dbReference>